<name>A0A8T0QMV2_PANVG</name>
<feature type="compositionally biased region" description="Basic and acidic residues" evidence="1">
    <location>
        <begin position="169"/>
        <end position="185"/>
    </location>
</feature>
<evidence type="ECO:0000259" key="2">
    <source>
        <dbReference type="Pfam" id="PF07859"/>
    </source>
</evidence>
<dbReference type="Proteomes" id="UP000823388">
    <property type="component" value="Chromosome 7K"/>
</dbReference>
<dbReference type="SUPFAM" id="SSF53474">
    <property type="entry name" value="alpha/beta-Hydrolases"/>
    <property type="match status" value="1"/>
</dbReference>
<dbReference type="InterPro" id="IPR029058">
    <property type="entry name" value="AB_hydrolase_fold"/>
</dbReference>
<dbReference type="PANTHER" id="PTHR23024">
    <property type="entry name" value="ARYLACETAMIDE DEACETYLASE"/>
    <property type="match status" value="1"/>
</dbReference>
<comment type="caution">
    <text evidence="3">The sequence shown here is derived from an EMBL/GenBank/DDBJ whole genome shotgun (WGS) entry which is preliminary data.</text>
</comment>
<dbReference type="Gene3D" id="3.40.50.1820">
    <property type="entry name" value="alpha/beta hydrolase"/>
    <property type="match status" value="1"/>
</dbReference>
<dbReference type="Pfam" id="PF07859">
    <property type="entry name" value="Abhydrolase_3"/>
    <property type="match status" value="1"/>
</dbReference>
<sequence length="298" mass="31520">MTGATVAVGSDGDDDEVVHDFSPLLLVYRSGRLVPPGLDAATGVESRARDVPLSTSFVRLYLPPGTSGAGGGGDTDTMKARLPVVVYFHGGGFVMGSAASCHPLPAAYEDSLAALEWVLAAADPWLAAHGDPARVFLAGDSAGGNIFHHLAMHPDIRQGAGLRGAEPVGGEREYRSQRKRAEEARRGRKKHLWELVCPGAADGVDDPRMNPTAPAAPGLEGLACERVLVCVAEGDHLRWRGVAYAEAVARAKKQRGEQPPAVELFESEGVGHVFHLLDPEMEEAKRLLGRIAAFVGAK</sequence>
<reference evidence="3" key="1">
    <citation type="submission" date="2020-05" db="EMBL/GenBank/DDBJ databases">
        <title>WGS assembly of Panicum virgatum.</title>
        <authorList>
            <person name="Lovell J.T."/>
            <person name="Jenkins J."/>
            <person name="Shu S."/>
            <person name="Juenger T.E."/>
            <person name="Schmutz J."/>
        </authorList>
    </citation>
    <scope>NUCLEOTIDE SEQUENCE</scope>
    <source>
        <strain evidence="3">AP13</strain>
    </source>
</reference>
<feature type="domain" description="Alpha/beta hydrolase fold-3" evidence="2">
    <location>
        <begin position="100"/>
        <end position="275"/>
    </location>
</feature>
<evidence type="ECO:0000313" key="4">
    <source>
        <dbReference type="Proteomes" id="UP000823388"/>
    </source>
</evidence>
<evidence type="ECO:0000256" key="1">
    <source>
        <dbReference type="SAM" id="MobiDB-lite"/>
    </source>
</evidence>
<protein>
    <recommendedName>
        <fullName evidence="2">Alpha/beta hydrolase fold-3 domain-containing protein</fullName>
    </recommendedName>
</protein>
<dbReference type="PANTHER" id="PTHR23024:SF365">
    <property type="entry name" value="ALPHA_BETA HYDROLASE FOLD-3 DOMAIN-CONTAINING PROTEIN"/>
    <property type="match status" value="1"/>
</dbReference>
<proteinExistence type="predicted"/>
<dbReference type="InterPro" id="IPR013094">
    <property type="entry name" value="AB_hydrolase_3"/>
</dbReference>
<feature type="region of interest" description="Disordered" evidence="1">
    <location>
        <begin position="161"/>
        <end position="185"/>
    </location>
</feature>
<dbReference type="EMBL" id="CM029049">
    <property type="protein sequence ID" value="KAG2572456.1"/>
    <property type="molecule type" value="Genomic_DNA"/>
</dbReference>
<dbReference type="AlphaFoldDB" id="A0A8T0QMV2"/>
<dbReference type="GO" id="GO:0016787">
    <property type="term" value="F:hydrolase activity"/>
    <property type="evidence" value="ECO:0007669"/>
    <property type="project" value="InterPro"/>
</dbReference>
<organism evidence="3 4">
    <name type="scientific">Panicum virgatum</name>
    <name type="common">Blackwell switchgrass</name>
    <dbReference type="NCBI Taxonomy" id="38727"/>
    <lineage>
        <taxon>Eukaryota</taxon>
        <taxon>Viridiplantae</taxon>
        <taxon>Streptophyta</taxon>
        <taxon>Embryophyta</taxon>
        <taxon>Tracheophyta</taxon>
        <taxon>Spermatophyta</taxon>
        <taxon>Magnoliopsida</taxon>
        <taxon>Liliopsida</taxon>
        <taxon>Poales</taxon>
        <taxon>Poaceae</taxon>
        <taxon>PACMAD clade</taxon>
        <taxon>Panicoideae</taxon>
        <taxon>Panicodae</taxon>
        <taxon>Paniceae</taxon>
        <taxon>Panicinae</taxon>
        <taxon>Panicum</taxon>
        <taxon>Panicum sect. Hiantes</taxon>
    </lineage>
</organism>
<keyword evidence="4" id="KW-1185">Reference proteome</keyword>
<gene>
    <name evidence="3" type="ORF">PVAP13_7KG180310</name>
</gene>
<accession>A0A8T0QMV2</accession>
<dbReference type="InterPro" id="IPR050466">
    <property type="entry name" value="Carboxylest/Gibb_receptor"/>
</dbReference>
<evidence type="ECO:0000313" key="3">
    <source>
        <dbReference type="EMBL" id="KAG2572456.1"/>
    </source>
</evidence>